<dbReference type="EMBL" id="JAPDRK010000026">
    <property type="protein sequence ID" value="KAJ9602498.1"/>
    <property type="molecule type" value="Genomic_DNA"/>
</dbReference>
<keyword evidence="4" id="KW-1185">Reference proteome</keyword>
<dbReference type="Proteomes" id="UP001172673">
    <property type="component" value="Unassembled WGS sequence"/>
</dbReference>
<evidence type="ECO:0000256" key="1">
    <source>
        <dbReference type="SAM" id="MobiDB-lite"/>
    </source>
</evidence>
<feature type="transmembrane region" description="Helical" evidence="2">
    <location>
        <begin position="111"/>
        <end position="136"/>
    </location>
</feature>
<keyword evidence="2" id="KW-0472">Membrane</keyword>
<feature type="transmembrane region" description="Helical" evidence="2">
    <location>
        <begin position="33"/>
        <end position="58"/>
    </location>
</feature>
<evidence type="ECO:0000313" key="4">
    <source>
        <dbReference type="Proteomes" id="UP001172673"/>
    </source>
</evidence>
<feature type="transmembrane region" description="Helical" evidence="2">
    <location>
        <begin position="525"/>
        <end position="550"/>
    </location>
</feature>
<name>A0AA38WWM4_9EURO</name>
<keyword evidence="2" id="KW-0812">Transmembrane</keyword>
<proteinExistence type="predicted"/>
<gene>
    <name evidence="3" type="ORF">H2200_013041</name>
</gene>
<feature type="transmembrane region" description="Helical" evidence="2">
    <location>
        <begin position="78"/>
        <end position="99"/>
    </location>
</feature>
<comment type="caution">
    <text evidence="3">The sequence shown here is derived from an EMBL/GenBank/DDBJ whole genome shotgun (WGS) entry which is preliminary data.</text>
</comment>
<evidence type="ECO:0000256" key="2">
    <source>
        <dbReference type="SAM" id="Phobius"/>
    </source>
</evidence>
<dbReference type="AlphaFoldDB" id="A0AA38WWM4"/>
<reference evidence="3" key="1">
    <citation type="submission" date="2022-10" db="EMBL/GenBank/DDBJ databases">
        <title>Culturing micro-colonial fungi from biological soil crusts in the Mojave desert and describing Neophaeococcomyces mojavensis, and introducing the new genera and species Taxawa tesnikishii.</title>
        <authorList>
            <person name="Kurbessoian T."/>
            <person name="Stajich J.E."/>
        </authorList>
    </citation>
    <scope>NUCLEOTIDE SEQUENCE</scope>
    <source>
        <strain evidence="3">TK_41</strain>
    </source>
</reference>
<protein>
    <submittedName>
        <fullName evidence="3">Uncharacterized protein</fullName>
    </submittedName>
</protein>
<sequence length="666" mass="73311">MSSEPVQTGFWIDYSKGVILGPTLTCKAPWDSLLVTAASVTIQIIGSAVWILAAYWLHQCLTPSDDKYQDEFEAQRSVVLRNSGAVSILLSLYSIGKTWHGHIPKARRRALITMIMPCVLIIGFAIAGVLIGSVALDPQKSHALVRPSLCGNMMVKFSAGSDGDIKLTPYYLHNNTTIRAKIYAQDCYVHEGWSSSQCNSFAVSTLPYQNSTAPCPFEAGSCATSQAVSYTTMLDSHEDLGINAKGQDRLRYGYNLTCVPSQQSLLDQLVVNTTITTSGLDNYTTITYNISQSDDPRGTLRISNMTRLFGGTSYNVKSYASAATSLESDTTAILVDKGSLLYSGPNNEPIFATESTPSYMMKKRLASLIGCSESYRFCNPTNTKCTPWAGQLYFLTNSSSGYLVNESIVEELELNGPQNATYHRLHPSSTDVSALTVTTNESPLRASQQLVLPPISVQLPQHQWELEIALWYQTSLARLQIVTQGVTNIPAWVSDTYEVVPFDSAEGRKQCSTQRRLLPTGYQTYNVFGLVLTALLGVISVTCAIAIRLFHGRLLPYRKPNERYHNKYLAFVTDGQLQLHRAALQGAGFHGWAEDINSGNVPYVSHGSRRLPVAVLAKVGSDEKSQVDGEAESSHVEDAEYLLPRSNDLPPKLPDLRFEDEPTHFH</sequence>
<organism evidence="3 4">
    <name type="scientific">Cladophialophora chaetospira</name>
    <dbReference type="NCBI Taxonomy" id="386627"/>
    <lineage>
        <taxon>Eukaryota</taxon>
        <taxon>Fungi</taxon>
        <taxon>Dikarya</taxon>
        <taxon>Ascomycota</taxon>
        <taxon>Pezizomycotina</taxon>
        <taxon>Eurotiomycetes</taxon>
        <taxon>Chaetothyriomycetidae</taxon>
        <taxon>Chaetothyriales</taxon>
        <taxon>Herpotrichiellaceae</taxon>
        <taxon>Cladophialophora</taxon>
    </lineage>
</organism>
<accession>A0AA38WWM4</accession>
<feature type="compositionally biased region" description="Basic and acidic residues" evidence="1">
    <location>
        <begin position="624"/>
        <end position="638"/>
    </location>
</feature>
<feature type="compositionally biased region" description="Basic and acidic residues" evidence="1">
    <location>
        <begin position="654"/>
        <end position="666"/>
    </location>
</feature>
<evidence type="ECO:0000313" key="3">
    <source>
        <dbReference type="EMBL" id="KAJ9602498.1"/>
    </source>
</evidence>
<keyword evidence="2" id="KW-1133">Transmembrane helix</keyword>
<feature type="region of interest" description="Disordered" evidence="1">
    <location>
        <begin position="624"/>
        <end position="666"/>
    </location>
</feature>